<dbReference type="Proteomes" id="UP001652660">
    <property type="component" value="Chromosome 8c"/>
</dbReference>
<evidence type="ECO:0000256" key="1">
    <source>
        <dbReference type="ARBA" id="ARBA00004323"/>
    </source>
</evidence>
<keyword evidence="7" id="KW-0812">Transmembrane</keyword>
<evidence type="ECO:0000256" key="7">
    <source>
        <dbReference type="SAM" id="Phobius"/>
    </source>
</evidence>
<feature type="domain" description="Exostosin GT47" evidence="8">
    <location>
        <begin position="209"/>
        <end position="493"/>
    </location>
</feature>
<evidence type="ECO:0000259" key="8">
    <source>
        <dbReference type="Pfam" id="PF03016"/>
    </source>
</evidence>
<keyword evidence="4" id="KW-0735">Signal-anchor</keyword>
<evidence type="ECO:0000256" key="3">
    <source>
        <dbReference type="ARBA" id="ARBA00022676"/>
    </source>
</evidence>
<evidence type="ECO:0000256" key="6">
    <source>
        <dbReference type="SAM" id="MobiDB-lite"/>
    </source>
</evidence>
<evidence type="ECO:0000313" key="10">
    <source>
        <dbReference type="RefSeq" id="XP_071918489.1"/>
    </source>
</evidence>
<dbReference type="GeneID" id="113707031"/>
<evidence type="ECO:0000313" key="9">
    <source>
        <dbReference type="Proteomes" id="UP001652660"/>
    </source>
</evidence>
<accession>A0ABM4VG34</accession>
<keyword evidence="5" id="KW-0333">Golgi apparatus</keyword>
<gene>
    <name evidence="10" type="primary">LOC113707031</name>
</gene>
<dbReference type="RefSeq" id="XP_071918489.1">
    <property type="nucleotide sequence ID" value="XM_072062388.1"/>
</dbReference>
<evidence type="ECO:0000256" key="5">
    <source>
        <dbReference type="ARBA" id="ARBA00023034"/>
    </source>
</evidence>
<dbReference type="PANTHER" id="PTHR11062:SF337">
    <property type="entry name" value="OS04G0109900 PROTEIN"/>
    <property type="match status" value="1"/>
</dbReference>
<dbReference type="InterPro" id="IPR004263">
    <property type="entry name" value="Exostosin"/>
</dbReference>
<proteinExistence type="inferred from homology"/>
<dbReference type="Pfam" id="PF03016">
    <property type="entry name" value="Exostosin_GT47"/>
    <property type="match status" value="1"/>
</dbReference>
<keyword evidence="7" id="KW-0472">Membrane</keyword>
<keyword evidence="3" id="KW-0328">Glycosyltransferase</keyword>
<feature type="region of interest" description="Disordered" evidence="6">
    <location>
        <begin position="1"/>
        <end position="51"/>
    </location>
</feature>
<name>A0ABM4VG34_COFAR</name>
<reference evidence="10" key="1">
    <citation type="submission" date="2025-08" db="UniProtKB">
        <authorList>
            <consortium name="RefSeq"/>
        </authorList>
    </citation>
    <scope>IDENTIFICATION</scope>
    <source>
        <tissue evidence="10">Leaves</tissue>
    </source>
</reference>
<dbReference type="InterPro" id="IPR040911">
    <property type="entry name" value="Exostosin_GT47"/>
</dbReference>
<keyword evidence="7" id="KW-1133">Transmembrane helix</keyword>
<protein>
    <submittedName>
        <fullName evidence="10">Probable glycosyltransferase At5g25310</fullName>
    </submittedName>
</protein>
<keyword evidence="9" id="KW-1185">Reference proteome</keyword>
<dbReference type="PANTHER" id="PTHR11062">
    <property type="entry name" value="EXOSTOSIN HEPARAN SULFATE GLYCOSYLTRANSFERASE -RELATED"/>
    <property type="match status" value="1"/>
</dbReference>
<keyword evidence="3" id="KW-0808">Transferase</keyword>
<comment type="subcellular location">
    <subcellularLocation>
        <location evidence="1">Golgi apparatus membrane</location>
        <topology evidence="1">Single-pass type II membrane protein</topology>
    </subcellularLocation>
</comment>
<feature type="transmembrane region" description="Helical" evidence="7">
    <location>
        <begin position="56"/>
        <end position="80"/>
    </location>
</feature>
<comment type="similarity">
    <text evidence="2">Belongs to the glycosyltransferase 47 family.</text>
</comment>
<evidence type="ECO:0000256" key="4">
    <source>
        <dbReference type="ARBA" id="ARBA00022968"/>
    </source>
</evidence>
<sequence>MVTYTNHTNAAGGDDHNNNNNNNNNDSSSTENFHGTGSGGSGRSSTSTSSSSSSNYCVWLVCSVMFLVSSVMVVAVFTIVSSSSSSSIAAWSPPFKFSAFKSAGTTTKTATPPNISSSKSLAYYFIPNNIISAAATTTLTANATTTPPPDPHLPSPIILTRQEILERGLAKARAAIREAAASHRNFSVTAFSAHIYRNPAAFFQSYAEMEKRFKVYVYEEGELPIVHYGPCKNIYAIEGRFIHEMEHGGDRFRTRDPHSGHVYFMPFSVTWMVKYLYKPNTYNISPLKQFASDYVRVISKNHPFWNRTQGADHFMLSCHDWGPHASRGNPFLYNTSIRVLCNANSSEGFNPRKDVSLPEIQLYDGDVSSKIRNPPPANRSRPYLAFFAGGLHGPIRPILVQHWKGRDAAIRVYEYLPKGLDYYTFMLKSKFCLCPSGHEVASPRIVEAIYAECVPVILSKHYVLPFSDVLRWEAFSIKVEISEIPRLKEILMAIPDDEYKRLKEGLRAVRRHFVLNHPAQRFDMFHMILHSVWLRRLNFRLAQKL</sequence>
<evidence type="ECO:0000256" key="2">
    <source>
        <dbReference type="ARBA" id="ARBA00010271"/>
    </source>
</evidence>
<organism evidence="9 10">
    <name type="scientific">Coffea arabica</name>
    <name type="common">Arabian coffee</name>
    <dbReference type="NCBI Taxonomy" id="13443"/>
    <lineage>
        <taxon>Eukaryota</taxon>
        <taxon>Viridiplantae</taxon>
        <taxon>Streptophyta</taxon>
        <taxon>Embryophyta</taxon>
        <taxon>Tracheophyta</taxon>
        <taxon>Spermatophyta</taxon>
        <taxon>Magnoliopsida</taxon>
        <taxon>eudicotyledons</taxon>
        <taxon>Gunneridae</taxon>
        <taxon>Pentapetalae</taxon>
        <taxon>asterids</taxon>
        <taxon>lamiids</taxon>
        <taxon>Gentianales</taxon>
        <taxon>Rubiaceae</taxon>
        <taxon>Ixoroideae</taxon>
        <taxon>Gardenieae complex</taxon>
        <taxon>Bertiereae - Coffeeae clade</taxon>
        <taxon>Coffeeae</taxon>
        <taxon>Coffea</taxon>
    </lineage>
</organism>